<keyword evidence="2" id="KW-0732">Signal</keyword>
<proteinExistence type="predicted"/>
<evidence type="ECO:0000313" key="7">
    <source>
        <dbReference type="EMBL" id="CAH3030640.1"/>
    </source>
</evidence>
<keyword evidence="8" id="KW-1185">Reference proteome</keyword>
<evidence type="ECO:0000256" key="2">
    <source>
        <dbReference type="ARBA" id="ARBA00022729"/>
    </source>
</evidence>
<dbReference type="PROSITE" id="PS01187">
    <property type="entry name" value="EGF_CA"/>
    <property type="match status" value="1"/>
</dbReference>
<organism evidence="7 8">
    <name type="scientific">Porites evermanni</name>
    <dbReference type="NCBI Taxonomy" id="104178"/>
    <lineage>
        <taxon>Eukaryota</taxon>
        <taxon>Metazoa</taxon>
        <taxon>Cnidaria</taxon>
        <taxon>Anthozoa</taxon>
        <taxon>Hexacorallia</taxon>
        <taxon>Scleractinia</taxon>
        <taxon>Fungiina</taxon>
        <taxon>Poritidae</taxon>
        <taxon>Porites</taxon>
    </lineage>
</organism>
<dbReference type="Gene3D" id="2.10.25.10">
    <property type="entry name" value="Laminin"/>
    <property type="match status" value="1"/>
</dbReference>
<dbReference type="PROSITE" id="PS50026">
    <property type="entry name" value="EGF_3"/>
    <property type="match status" value="1"/>
</dbReference>
<dbReference type="SUPFAM" id="SSF57196">
    <property type="entry name" value="EGF/Laminin"/>
    <property type="match status" value="1"/>
</dbReference>
<keyword evidence="4 5" id="KW-1015">Disulfide bond</keyword>
<dbReference type="InterPro" id="IPR000152">
    <property type="entry name" value="EGF-type_Asp/Asn_hydroxyl_site"/>
</dbReference>
<reference evidence="7 8" key="1">
    <citation type="submission" date="2022-05" db="EMBL/GenBank/DDBJ databases">
        <authorList>
            <consortium name="Genoscope - CEA"/>
            <person name="William W."/>
        </authorList>
    </citation>
    <scope>NUCLEOTIDE SEQUENCE [LARGE SCALE GENOMIC DNA]</scope>
</reference>
<accession>A0ABN8MR59</accession>
<name>A0ABN8MR59_9CNID</name>
<evidence type="ECO:0000256" key="5">
    <source>
        <dbReference type="PROSITE-ProRule" id="PRU00076"/>
    </source>
</evidence>
<comment type="caution">
    <text evidence="5">Lacks conserved residue(s) required for the propagation of feature annotation.</text>
</comment>
<dbReference type="Proteomes" id="UP001159427">
    <property type="component" value="Unassembled WGS sequence"/>
</dbReference>
<evidence type="ECO:0000256" key="1">
    <source>
        <dbReference type="ARBA" id="ARBA00022536"/>
    </source>
</evidence>
<dbReference type="PROSITE" id="PS00010">
    <property type="entry name" value="ASX_HYDROXYL"/>
    <property type="match status" value="1"/>
</dbReference>
<dbReference type="SMART" id="SM00181">
    <property type="entry name" value="EGF"/>
    <property type="match status" value="1"/>
</dbReference>
<feature type="non-terminal residue" evidence="7">
    <location>
        <position position="1"/>
    </location>
</feature>
<dbReference type="InterPro" id="IPR000742">
    <property type="entry name" value="EGF"/>
</dbReference>
<gene>
    <name evidence="7" type="ORF">PEVE_00038303</name>
</gene>
<keyword evidence="3" id="KW-0677">Repeat</keyword>
<feature type="domain" description="EGF-like" evidence="6">
    <location>
        <begin position="2"/>
        <end position="38"/>
    </location>
</feature>
<evidence type="ECO:0000313" key="8">
    <source>
        <dbReference type="Proteomes" id="UP001159427"/>
    </source>
</evidence>
<dbReference type="InterPro" id="IPR001881">
    <property type="entry name" value="EGF-like_Ca-bd_dom"/>
</dbReference>
<dbReference type="Pfam" id="PF00008">
    <property type="entry name" value="EGF"/>
    <property type="match status" value="1"/>
</dbReference>
<evidence type="ECO:0000259" key="6">
    <source>
        <dbReference type="PROSITE" id="PS50026"/>
    </source>
</evidence>
<dbReference type="PRINTS" id="PR00010">
    <property type="entry name" value="EGFBLOOD"/>
</dbReference>
<evidence type="ECO:0000256" key="3">
    <source>
        <dbReference type="ARBA" id="ARBA00022737"/>
    </source>
</evidence>
<dbReference type="PANTHER" id="PTHR12916">
    <property type="entry name" value="CYTOCHROME C OXIDASE POLYPEPTIDE VIC-2"/>
    <property type="match status" value="1"/>
</dbReference>
<dbReference type="PROSITE" id="PS00022">
    <property type="entry name" value="EGF_1"/>
    <property type="match status" value="1"/>
</dbReference>
<comment type="caution">
    <text evidence="7">The sequence shown here is derived from an EMBL/GenBank/DDBJ whole genome shotgun (WGS) entry which is preliminary data.</text>
</comment>
<protein>
    <recommendedName>
        <fullName evidence="6">EGF-like domain-containing protein</fullName>
    </recommendedName>
</protein>
<dbReference type="SMART" id="SM00179">
    <property type="entry name" value="EGF_CA"/>
    <property type="match status" value="1"/>
</dbReference>
<feature type="disulfide bond" evidence="5">
    <location>
        <begin position="28"/>
        <end position="37"/>
    </location>
</feature>
<dbReference type="EMBL" id="CALNXI010000646">
    <property type="protein sequence ID" value="CAH3030640.1"/>
    <property type="molecule type" value="Genomic_DNA"/>
</dbReference>
<dbReference type="CDD" id="cd00054">
    <property type="entry name" value="EGF_CA"/>
    <property type="match status" value="1"/>
</dbReference>
<dbReference type="InterPro" id="IPR018097">
    <property type="entry name" value="EGF_Ca-bd_CS"/>
</dbReference>
<keyword evidence="1 5" id="KW-0245">EGF-like domain</keyword>
<dbReference type="PANTHER" id="PTHR12916:SF4">
    <property type="entry name" value="UNINFLATABLE, ISOFORM C"/>
    <property type="match status" value="1"/>
</dbReference>
<sequence length="97" mass="10724">SDTDDCFPNPCLNNGTCTDGVNDFNCTCVPGFVGKNCSNSKSLKSIYTKYRYFIVVNPYHVLFFLQTLMTVIQTRVLTMGLAKTESVTTIAHACLVL</sequence>
<evidence type="ECO:0000256" key="4">
    <source>
        <dbReference type="ARBA" id="ARBA00023157"/>
    </source>
</evidence>
<dbReference type="PROSITE" id="PS01186">
    <property type="entry name" value="EGF_2"/>
    <property type="match status" value="1"/>
</dbReference>